<dbReference type="SUPFAM" id="SSF52833">
    <property type="entry name" value="Thioredoxin-like"/>
    <property type="match status" value="1"/>
</dbReference>
<dbReference type="CDD" id="cd02966">
    <property type="entry name" value="TlpA_like_family"/>
    <property type="match status" value="1"/>
</dbReference>
<name>A0A410G1H8_9FLAO</name>
<evidence type="ECO:0000313" key="3">
    <source>
        <dbReference type="EMBL" id="QAA81128.1"/>
    </source>
</evidence>
<sequence length="189" mass="21913">MDLKNFLKKQWSNILFGVFIILLIIPQTRMPIQVFVQRLISFSPSETSEEKRETLSDYNWPLVGLNSEEIDFSQSEGKVVVLNFWATWCPPCVAEMPSFQKLYDDYASKVDFYFVTTEKPDKVTRFLKKHNYSLPAYLQHFESPDQLQSSVLPTTYVLSKTGEIVVNESGVADWNSKKIRNLLDKLLSE</sequence>
<keyword evidence="1" id="KW-0676">Redox-active center</keyword>
<dbReference type="PROSITE" id="PS51352">
    <property type="entry name" value="THIOREDOXIN_2"/>
    <property type="match status" value="1"/>
</dbReference>
<dbReference type="PANTHER" id="PTHR42852:SF17">
    <property type="entry name" value="THIOREDOXIN-LIKE PROTEIN HI_1115"/>
    <property type="match status" value="1"/>
</dbReference>
<dbReference type="OrthoDB" id="9815205at2"/>
<proteinExistence type="predicted"/>
<evidence type="ECO:0000259" key="2">
    <source>
        <dbReference type="PROSITE" id="PS51352"/>
    </source>
</evidence>
<reference evidence="3 4" key="1">
    <citation type="submission" date="2019-01" db="EMBL/GenBank/DDBJ databases">
        <title>Complete genome sequencing of Aequorivita sp. H23M31.</title>
        <authorList>
            <person name="Bae J.-W."/>
        </authorList>
    </citation>
    <scope>NUCLEOTIDE SEQUENCE [LARGE SCALE GENOMIC DNA]</scope>
    <source>
        <strain evidence="3 4">H23M31</strain>
    </source>
</reference>
<feature type="domain" description="Thioredoxin" evidence="2">
    <location>
        <begin position="44"/>
        <end position="188"/>
    </location>
</feature>
<dbReference type="InterPro" id="IPR050553">
    <property type="entry name" value="Thioredoxin_ResA/DsbE_sf"/>
</dbReference>
<evidence type="ECO:0000256" key="1">
    <source>
        <dbReference type="ARBA" id="ARBA00023284"/>
    </source>
</evidence>
<dbReference type="PROSITE" id="PS00194">
    <property type="entry name" value="THIOREDOXIN_1"/>
    <property type="match status" value="1"/>
</dbReference>
<protein>
    <submittedName>
        <fullName evidence="3">Redoxin domain-containing protein</fullName>
    </submittedName>
</protein>
<dbReference type="InterPro" id="IPR036249">
    <property type="entry name" value="Thioredoxin-like_sf"/>
</dbReference>
<dbReference type="InterPro" id="IPR000866">
    <property type="entry name" value="AhpC/TSA"/>
</dbReference>
<dbReference type="GO" id="GO:0016491">
    <property type="term" value="F:oxidoreductase activity"/>
    <property type="evidence" value="ECO:0007669"/>
    <property type="project" value="InterPro"/>
</dbReference>
<gene>
    <name evidence="3" type="ORF">EI546_05025</name>
</gene>
<dbReference type="KEGG" id="aev:EI546_05025"/>
<evidence type="ECO:0000313" key="4">
    <source>
        <dbReference type="Proteomes" id="UP000285517"/>
    </source>
</evidence>
<dbReference type="AlphaFoldDB" id="A0A410G1H8"/>
<organism evidence="3 4">
    <name type="scientific">Aequorivita ciconiae</name>
    <dbReference type="NCBI Taxonomy" id="2494375"/>
    <lineage>
        <taxon>Bacteria</taxon>
        <taxon>Pseudomonadati</taxon>
        <taxon>Bacteroidota</taxon>
        <taxon>Flavobacteriia</taxon>
        <taxon>Flavobacteriales</taxon>
        <taxon>Flavobacteriaceae</taxon>
        <taxon>Aequorivita</taxon>
    </lineage>
</organism>
<dbReference type="EMBL" id="CP034951">
    <property type="protein sequence ID" value="QAA81128.1"/>
    <property type="molecule type" value="Genomic_DNA"/>
</dbReference>
<dbReference type="Pfam" id="PF00578">
    <property type="entry name" value="AhpC-TSA"/>
    <property type="match status" value="1"/>
</dbReference>
<dbReference type="Gene3D" id="3.40.30.10">
    <property type="entry name" value="Glutaredoxin"/>
    <property type="match status" value="1"/>
</dbReference>
<dbReference type="InterPro" id="IPR013766">
    <property type="entry name" value="Thioredoxin_domain"/>
</dbReference>
<dbReference type="PANTHER" id="PTHR42852">
    <property type="entry name" value="THIOL:DISULFIDE INTERCHANGE PROTEIN DSBE"/>
    <property type="match status" value="1"/>
</dbReference>
<accession>A0A410G1H8</accession>
<keyword evidence="4" id="KW-1185">Reference proteome</keyword>
<dbReference type="GO" id="GO:0016209">
    <property type="term" value="F:antioxidant activity"/>
    <property type="evidence" value="ECO:0007669"/>
    <property type="project" value="InterPro"/>
</dbReference>
<dbReference type="InterPro" id="IPR017937">
    <property type="entry name" value="Thioredoxin_CS"/>
</dbReference>
<dbReference type="Proteomes" id="UP000285517">
    <property type="component" value="Chromosome"/>
</dbReference>